<evidence type="ECO:0000313" key="3">
    <source>
        <dbReference type="Proteomes" id="UP000515153"/>
    </source>
</evidence>
<feature type="domain" description="Clr5" evidence="2">
    <location>
        <begin position="82"/>
        <end position="132"/>
    </location>
</feature>
<keyword evidence="3" id="KW-1185">Reference proteome</keyword>
<dbReference type="PANTHER" id="PTHR38788">
    <property type="entry name" value="CLR5 DOMAIN-CONTAINING PROTEIN"/>
    <property type="match status" value="1"/>
</dbReference>
<reference evidence="4" key="1">
    <citation type="journal article" date="2019" name="Mol. Biol. Evol.">
        <title>Blast fungal genomes show frequent chromosomal changes, gene gains and losses, and effector gene turnover.</title>
        <authorList>
            <person name="Gomez Luciano L.B."/>
            <person name="Jason Tsai I."/>
            <person name="Chuma I."/>
            <person name="Tosa Y."/>
            <person name="Chen Y.H."/>
            <person name="Li J.Y."/>
            <person name="Li M.Y."/>
            <person name="Jade Lu M.Y."/>
            <person name="Nakayashiki H."/>
            <person name="Li W.H."/>
        </authorList>
    </citation>
    <scope>NUCLEOTIDE SEQUENCE</scope>
    <source>
        <strain evidence="4">NI907</strain>
    </source>
</reference>
<dbReference type="KEGG" id="pgri:PgNI_02187"/>
<evidence type="ECO:0000256" key="1">
    <source>
        <dbReference type="SAM" id="MobiDB-lite"/>
    </source>
</evidence>
<dbReference type="Proteomes" id="UP000515153">
    <property type="component" value="Unplaced"/>
</dbReference>
<name>A0A6P8BG35_PYRGI</name>
<dbReference type="Pfam" id="PF14420">
    <property type="entry name" value="Clr5"/>
    <property type="match status" value="1"/>
</dbReference>
<organism evidence="3 4">
    <name type="scientific">Pyricularia grisea</name>
    <name type="common">Crabgrass-specific blast fungus</name>
    <name type="synonym">Magnaporthe grisea</name>
    <dbReference type="NCBI Taxonomy" id="148305"/>
    <lineage>
        <taxon>Eukaryota</taxon>
        <taxon>Fungi</taxon>
        <taxon>Dikarya</taxon>
        <taxon>Ascomycota</taxon>
        <taxon>Pezizomycotina</taxon>
        <taxon>Sordariomycetes</taxon>
        <taxon>Sordariomycetidae</taxon>
        <taxon>Magnaporthales</taxon>
        <taxon>Pyriculariaceae</taxon>
        <taxon>Pyricularia</taxon>
    </lineage>
</organism>
<dbReference type="GeneID" id="41957166"/>
<dbReference type="InterPro" id="IPR025676">
    <property type="entry name" value="Clr5_dom"/>
</dbReference>
<dbReference type="AlphaFoldDB" id="A0A6P8BG35"/>
<dbReference type="PANTHER" id="PTHR38788:SF3">
    <property type="entry name" value="CLR5 DOMAIN-CONTAINING PROTEIN"/>
    <property type="match status" value="1"/>
</dbReference>
<proteinExistence type="predicted"/>
<evidence type="ECO:0000259" key="2">
    <source>
        <dbReference type="Pfam" id="PF14420"/>
    </source>
</evidence>
<dbReference type="OrthoDB" id="5308957at2759"/>
<sequence length="596" mass="67185">MSQMALPLSCRFQVSDCYLSDKSLKSANFTPELILHSPTDGMGSSPQEGGFLDPGAGSSSDQDLRKCHESANQRSKKRELRRQNWEQHRATIKRLYIDEGRKLNDIVEFMTREHDFVANSRMYKHRLSQWGLIKYNRESDVQRVLLEKKRREAEGKDSHIEINGRPVDFERIQKYLQRRKVSVDDFIEDNFEAGGSIMENPGTPSREDALSITIRTPSPLPYYREPTLPAPPMSLGLSLSPIPQQPSSSPVFQVAEEVIWDTRACASEIADRDDYAKVAQPTPLGIAFTDSVMMIRLFMTENDPNQAGEYMQHACDQIKDLLQQAPLEALLCLFEAVLFLAEVAPEVVALILQHAADMSAVLVTPGTHPMRHVLTKFAEISRGKDPDSMLALRQTAARAFQCHLATWDRILGPRSPVMLYWYIRYLRVLSPEDVADGHFHSTERLVHEMLSLEWYKAAPRTSTLAEELRGNMSAGIPLERCSMLVRWEMAYARSAPTIYRLLQTLLANLERHATSSGSGLSVSQAFIHFILAGSARDLKRPPDATSHGSRAVEILGSLGMQDTADSVQIWMDKWEDIAHIGTDAYRAQLRMAAFGQ</sequence>
<feature type="region of interest" description="Disordered" evidence="1">
    <location>
        <begin position="35"/>
        <end position="84"/>
    </location>
</feature>
<protein>
    <recommendedName>
        <fullName evidence="2">Clr5 domain-containing protein</fullName>
    </recommendedName>
</protein>
<gene>
    <name evidence="4" type="ORF">PgNI_02187</name>
</gene>
<reference evidence="4" key="2">
    <citation type="submission" date="2019-10" db="EMBL/GenBank/DDBJ databases">
        <authorList>
            <consortium name="NCBI Genome Project"/>
        </authorList>
    </citation>
    <scope>NUCLEOTIDE SEQUENCE</scope>
    <source>
        <strain evidence="4">NI907</strain>
    </source>
</reference>
<evidence type="ECO:0000313" key="4">
    <source>
        <dbReference type="RefSeq" id="XP_030986034.1"/>
    </source>
</evidence>
<reference evidence="4" key="3">
    <citation type="submission" date="2025-08" db="UniProtKB">
        <authorList>
            <consortium name="RefSeq"/>
        </authorList>
    </citation>
    <scope>IDENTIFICATION</scope>
    <source>
        <strain evidence="4">NI907</strain>
    </source>
</reference>
<accession>A0A6P8BG35</accession>
<dbReference type="RefSeq" id="XP_030986034.1">
    <property type="nucleotide sequence ID" value="XM_031122254.1"/>
</dbReference>
<feature type="compositionally biased region" description="Basic and acidic residues" evidence="1">
    <location>
        <begin position="62"/>
        <end position="71"/>
    </location>
</feature>